<keyword evidence="3" id="KW-1185">Reference proteome</keyword>
<evidence type="ECO:0000313" key="2">
    <source>
        <dbReference type="EMBL" id="KAL1515745.1"/>
    </source>
</evidence>
<name>A0AB34JBH5_PRYPA</name>
<feature type="region of interest" description="Disordered" evidence="1">
    <location>
        <begin position="59"/>
        <end position="128"/>
    </location>
</feature>
<dbReference type="Proteomes" id="UP001515480">
    <property type="component" value="Unassembled WGS sequence"/>
</dbReference>
<evidence type="ECO:0000256" key="1">
    <source>
        <dbReference type="SAM" id="MobiDB-lite"/>
    </source>
</evidence>
<dbReference type="InterPro" id="IPR036361">
    <property type="entry name" value="SAP_dom_sf"/>
</dbReference>
<evidence type="ECO:0000313" key="3">
    <source>
        <dbReference type="Proteomes" id="UP001515480"/>
    </source>
</evidence>
<evidence type="ECO:0008006" key="4">
    <source>
        <dbReference type="Google" id="ProtNLM"/>
    </source>
</evidence>
<protein>
    <recommendedName>
        <fullName evidence="4">SAP domain-containing protein</fullName>
    </recommendedName>
</protein>
<dbReference type="EMBL" id="JBGBPQ010000011">
    <property type="protein sequence ID" value="KAL1515745.1"/>
    <property type="molecule type" value="Genomic_DNA"/>
</dbReference>
<proteinExistence type="predicted"/>
<sequence length="489" mass="52176">MVATGAGLSREELLSIQAECLADDIALDEDEMRHWTLGEVREYFESGGAVPTSRCLRTTKSNEHCPPPAESPVLPTPNEHCPPPAESPVLPTPNEHSPPAADDHCPSPSTAAPSPSTAAPEAGVETETEESLFAMSIRQLKALCHARGVGLAGCSEKHDLVRALLAGAQPAAPPSPPRRATSSFAVAREAASSPWDGISTKALREVLMGAGIDLSDCRDRGDFVALAERHELPPPTAAKGLPPVQTSPPARVEEMSTKELRRALQAAGIATDSCLERRDFVALAASHAHCLQGGNGASGEECGGEEYWEKLSTKELRALLAERHISTQGCLDRGDFLERARASRSVLLAAVAAAPSAAVAAEKPKTEDRKRVEAMLEALGGVVHGGYQVDLFGTKRGRCRQNTRCFRYNPANTKVNGCAMQGMGAVRCQRCGFANLDHEDLGQLQDGDPHLVDEKGNGWKFENDIQSMGVKLVPVPAPARNKADRLPRK</sequence>
<accession>A0AB34JBH5</accession>
<dbReference type="SUPFAM" id="SSF68906">
    <property type="entry name" value="SAP domain"/>
    <property type="match status" value="1"/>
</dbReference>
<organism evidence="2 3">
    <name type="scientific">Prymnesium parvum</name>
    <name type="common">Toxic golden alga</name>
    <dbReference type="NCBI Taxonomy" id="97485"/>
    <lineage>
        <taxon>Eukaryota</taxon>
        <taxon>Haptista</taxon>
        <taxon>Haptophyta</taxon>
        <taxon>Prymnesiophyceae</taxon>
        <taxon>Prymnesiales</taxon>
        <taxon>Prymnesiaceae</taxon>
        <taxon>Prymnesium</taxon>
    </lineage>
</organism>
<feature type="compositionally biased region" description="Low complexity" evidence="1">
    <location>
        <begin position="106"/>
        <end position="120"/>
    </location>
</feature>
<gene>
    <name evidence="2" type="ORF">AB1Y20_002361</name>
</gene>
<dbReference type="AlphaFoldDB" id="A0AB34JBH5"/>
<reference evidence="2 3" key="1">
    <citation type="journal article" date="2024" name="Science">
        <title>Giant polyketide synthase enzymes in the biosynthesis of giant marine polyether toxins.</title>
        <authorList>
            <person name="Fallon T.R."/>
            <person name="Shende V.V."/>
            <person name="Wierzbicki I.H."/>
            <person name="Pendleton A.L."/>
            <person name="Watervoot N.F."/>
            <person name="Auber R.P."/>
            <person name="Gonzalez D.J."/>
            <person name="Wisecaver J.H."/>
            <person name="Moore B.S."/>
        </authorList>
    </citation>
    <scope>NUCLEOTIDE SEQUENCE [LARGE SCALE GENOMIC DNA]</scope>
    <source>
        <strain evidence="2 3">12B1</strain>
    </source>
</reference>
<comment type="caution">
    <text evidence="2">The sequence shown here is derived from an EMBL/GenBank/DDBJ whole genome shotgun (WGS) entry which is preliminary data.</text>
</comment>